<evidence type="ECO:0000259" key="3">
    <source>
        <dbReference type="Pfam" id="PF02397"/>
    </source>
</evidence>
<proteinExistence type="inferred from homology"/>
<feature type="transmembrane region" description="Helical" evidence="2">
    <location>
        <begin position="40"/>
        <end position="63"/>
    </location>
</feature>
<dbReference type="InterPro" id="IPR003362">
    <property type="entry name" value="Bact_transf"/>
</dbReference>
<evidence type="ECO:0000313" key="4">
    <source>
        <dbReference type="EMBL" id="MDG0790783.1"/>
    </source>
</evidence>
<keyword evidence="2" id="KW-0472">Membrane</keyword>
<keyword evidence="2" id="KW-1133">Transmembrane helix</keyword>
<dbReference type="PANTHER" id="PTHR30576:SF10">
    <property type="entry name" value="SLL5057 PROTEIN"/>
    <property type="match status" value="1"/>
</dbReference>
<sequence length="231" mass="26596">MAKSSKDLEMAYAGVPYHSAGIARSAPGSHRSYERSKRMLDILMASIGLVALSPLMVIVAIMIKIDDPRGSVFFRQVRVGKWGQEFTMFKFRSMATDAEQRLEQLLRLNEIQGKMFKMKNDPRITRIGRLLRKTSLDELPQLWNVLTGEMSLVGPRPSLPREVEQYTIAERERLHVIPGCTGLWQVSGRSRLSFEQMVALDLYYIRHRNLRMDIGLIFRTFKVMILKSDAY</sequence>
<dbReference type="Proteomes" id="UP001153387">
    <property type="component" value="Unassembled WGS sequence"/>
</dbReference>
<accession>A0A9X4KEY4</accession>
<organism evidence="4 5">
    <name type="scientific">Cohnella ginsengisoli</name>
    <dbReference type="NCBI Taxonomy" id="425004"/>
    <lineage>
        <taxon>Bacteria</taxon>
        <taxon>Bacillati</taxon>
        <taxon>Bacillota</taxon>
        <taxon>Bacilli</taxon>
        <taxon>Bacillales</taxon>
        <taxon>Paenibacillaceae</taxon>
        <taxon>Cohnella</taxon>
    </lineage>
</organism>
<dbReference type="PANTHER" id="PTHR30576">
    <property type="entry name" value="COLANIC BIOSYNTHESIS UDP-GLUCOSE LIPID CARRIER TRANSFERASE"/>
    <property type="match status" value="1"/>
</dbReference>
<keyword evidence="4" id="KW-0808">Transferase</keyword>
<dbReference type="Pfam" id="PF02397">
    <property type="entry name" value="Bac_transf"/>
    <property type="match status" value="1"/>
</dbReference>
<dbReference type="RefSeq" id="WP_277564579.1">
    <property type="nucleotide sequence ID" value="NZ_JAPDHZ010000002.1"/>
</dbReference>
<keyword evidence="2" id="KW-0812">Transmembrane</keyword>
<gene>
    <name evidence="4" type="ORF">OMP38_07850</name>
</gene>
<evidence type="ECO:0000256" key="2">
    <source>
        <dbReference type="SAM" id="Phobius"/>
    </source>
</evidence>
<feature type="domain" description="Bacterial sugar transferase" evidence="3">
    <location>
        <begin position="37"/>
        <end position="225"/>
    </location>
</feature>
<evidence type="ECO:0000256" key="1">
    <source>
        <dbReference type="ARBA" id="ARBA00006464"/>
    </source>
</evidence>
<evidence type="ECO:0000313" key="5">
    <source>
        <dbReference type="Proteomes" id="UP001153387"/>
    </source>
</evidence>
<keyword evidence="5" id="KW-1185">Reference proteome</keyword>
<comment type="similarity">
    <text evidence="1">Belongs to the bacterial sugar transferase family.</text>
</comment>
<protein>
    <submittedName>
        <fullName evidence="4">Sugar transferase</fullName>
    </submittedName>
</protein>
<dbReference type="AlphaFoldDB" id="A0A9X4KEY4"/>
<dbReference type="GO" id="GO:0016780">
    <property type="term" value="F:phosphotransferase activity, for other substituted phosphate groups"/>
    <property type="evidence" value="ECO:0007669"/>
    <property type="project" value="TreeGrafter"/>
</dbReference>
<name>A0A9X4KEY4_9BACL</name>
<comment type="caution">
    <text evidence="4">The sequence shown here is derived from an EMBL/GenBank/DDBJ whole genome shotgun (WGS) entry which is preliminary data.</text>
</comment>
<reference evidence="4 5" key="1">
    <citation type="submission" date="2022-10" db="EMBL/GenBank/DDBJ databases">
        <title>Comparative genomic analysis of Cohnella hashimotonis sp. nov., isolated from the International Space Station.</title>
        <authorList>
            <person name="Simpson A."/>
            <person name="Venkateswaran K."/>
        </authorList>
    </citation>
    <scope>NUCLEOTIDE SEQUENCE [LARGE SCALE GENOMIC DNA]</scope>
    <source>
        <strain evidence="4 5">DSM 18997</strain>
    </source>
</reference>
<dbReference type="EMBL" id="JAPDHZ010000002">
    <property type="protein sequence ID" value="MDG0790783.1"/>
    <property type="molecule type" value="Genomic_DNA"/>
</dbReference>